<name>A0A6L6Q8D4_9BURK</name>
<keyword evidence="6 15" id="KW-0347">Helicase</keyword>
<feature type="binding site" evidence="16">
    <location>
        <begin position="20"/>
        <end position="27"/>
    </location>
    <ligand>
        <name>ATP</name>
        <dbReference type="ChEBI" id="CHEBI:30616"/>
    </ligand>
</feature>
<keyword evidence="20" id="KW-1185">Reference proteome</keyword>
<dbReference type="NCBIfam" id="TIGR00609">
    <property type="entry name" value="recB"/>
    <property type="match status" value="1"/>
</dbReference>
<dbReference type="RefSeq" id="WP_155442386.1">
    <property type="nucleotide sequence ID" value="NZ_WNLA01000036.1"/>
</dbReference>
<keyword evidence="4 15" id="KW-0227">DNA damage</keyword>
<dbReference type="CDD" id="cd22352">
    <property type="entry name" value="RecB_C-like"/>
    <property type="match status" value="1"/>
</dbReference>
<dbReference type="EC" id="5.6.2.4" evidence="15"/>
<feature type="region of interest" description="DNA-binding and helicase activity, interacts with RecC" evidence="15">
    <location>
        <begin position="1"/>
        <end position="874"/>
    </location>
</feature>
<comment type="caution">
    <text evidence="19">The sequence shown here is derived from an EMBL/GenBank/DDBJ whole genome shotgun (WGS) entry which is preliminary data.</text>
</comment>
<keyword evidence="2 15" id="KW-0479">Metal-binding</keyword>
<feature type="domain" description="UvrD-like helicase ATP-binding" evidence="17">
    <location>
        <begin position="1"/>
        <end position="470"/>
    </location>
</feature>
<dbReference type="GO" id="GO:0003677">
    <property type="term" value="F:DNA binding"/>
    <property type="evidence" value="ECO:0007669"/>
    <property type="project" value="UniProtKB-UniRule"/>
</dbReference>
<evidence type="ECO:0000256" key="8">
    <source>
        <dbReference type="ARBA" id="ARBA00022840"/>
    </source>
</evidence>
<evidence type="ECO:0000259" key="18">
    <source>
        <dbReference type="PROSITE" id="PS51217"/>
    </source>
</evidence>
<feature type="region of interest" description="Nuclease activity, interacts with RecD and RecA" evidence="15">
    <location>
        <begin position="934"/>
        <end position="1250"/>
    </location>
</feature>
<dbReference type="InterPro" id="IPR014017">
    <property type="entry name" value="DNA_helicase_UvrD-like_C"/>
</dbReference>
<dbReference type="InterPro" id="IPR011335">
    <property type="entry name" value="Restrct_endonuc-II-like"/>
</dbReference>
<comment type="similarity">
    <text evidence="15">Belongs to the helicase family. UvrD subfamily.</text>
</comment>
<keyword evidence="5 15" id="KW-0378">Hydrolase</keyword>
<dbReference type="OrthoDB" id="5905204at2"/>
<evidence type="ECO:0000256" key="1">
    <source>
        <dbReference type="ARBA" id="ARBA00022722"/>
    </source>
</evidence>
<evidence type="ECO:0000256" key="7">
    <source>
        <dbReference type="ARBA" id="ARBA00022839"/>
    </source>
</evidence>
<sequence length="1250" mass="138169">MSNVLQPLSFPLHGSRLIEASAGTGKTWTIAALYVRLVLGHGGADGYVRPLLPSDILVMTFTRAATRELSNRVRERLIEAAAYFRGECGKADPYLDALLESYPDHASRSQAAHRLMLAAETMDEAAIFTIDAWCQRMLREHAFDSGSLFDEELVSDEAALFEDAAHDYWRQQVYPLDAPLLEPLLACWADVEQLKNAVSQLAARREWLEREGGAGRESLGGLIARLQRAQRSRVLELKEGWSERANRMELWINGEREAAPKCFHGAKMKPESVAKWFDALRHWAQHDHQLHPDLNSTAWNRLAPDGLLDACAKGYTPAIPDDFHALPLLQAALAELEPLEHALCRHAALAIARRMEELKRNARQFGFADMLDRLQQALQGANGEALRQRIISQYPVALVDEFQDTAPSQYRIFNLLYQVEANNAALGLFLIGDPKQSIYGFRGADIHSYLAARRATEGRHYQLGTNFRSTAGLVAAVNQVFLHAEGHAQRAGHPKGAFRFRADGVNPLPFEAVDANGRKERLVGADGPLAALLVSCTESDGLKKDDYREFFAHHCAEHIAGLLNDERAGFDDGARFERLQPADIAVLVRDRKEAASIRQALARRRIASVYLSDKDSVLDSEEAADVLRWLTAMANPLDGSLARAAFATRTAGLPLAELAHLSNDELAWEQRVEQLKALHLVWQRQGVLAMLRRFIHELGLPSSLLAQPGGERRLTNLLHLAELLQTASRQLDGEQALIRWLAEQIDAGGDSGDERVLRLESDAELVKVVTVHKSKGLEYPLVYLPFAVTARKADKRNRSFFEYTDAEGTRRIDMALSDEALAAVEEARLAEDLRLLYVALTRPRHFLWLGVAALAARKEGSNTLHESALGYLLTGGEALPASALALRWEEVKGGCDAIAVRKLADIGAVTMLQREDRLAPLVPARRFDGGFERDWSVGSFTSLTRRNLQDVPHLPAGGLAADSGALAGWDEGAARSAPGMGPGDAHVPRTALQAKLLEQQAIAEALQRIADEPWHRFPRGSMPGNFLHEQLEWMAHEGFGTVDDPQFDARLLRRIERAGWANRQDDALAWLRAVAATPLPQLGAPLSALHGALPELEFWFPSERLSSGALDRLCRRHVLPGIARPALPERRLHGMLKGFMDLVFEHEGKYWVLDYKSNALGGNDSAYHAKALAIGVAEHRYDIQGALYMLALHRLLRSRLGAAYDPAAQLGGAIFFFLRGIGHAQTRGCCLLAPEPGLLDGLDALFNEAP</sequence>
<comment type="miscellaneous">
    <text evidence="15">In the RecBCD complex, RecB has a slow 3'-5' helicase, an exonuclease activity and loads RecA onto ssDNA, RecD has a fast 5'-3' helicase activity, while RecC stimulates the ATPase and processivity of the RecB helicase and contributes to recognition of the Chi site.</text>
</comment>
<dbReference type="EMBL" id="WNLA01000036">
    <property type="protein sequence ID" value="MTW06047.1"/>
    <property type="molecule type" value="Genomic_DNA"/>
</dbReference>
<dbReference type="Proteomes" id="UP000484015">
    <property type="component" value="Unassembled WGS sequence"/>
</dbReference>
<feature type="binding site" evidence="15">
    <location>
        <position position="1141"/>
    </location>
    <ligand>
        <name>Mg(2+)</name>
        <dbReference type="ChEBI" id="CHEBI:18420"/>
    </ligand>
</feature>
<dbReference type="PROSITE" id="PS51217">
    <property type="entry name" value="UVRD_HELICASE_CTER"/>
    <property type="match status" value="1"/>
</dbReference>
<dbReference type="GO" id="GO:0005524">
    <property type="term" value="F:ATP binding"/>
    <property type="evidence" value="ECO:0007669"/>
    <property type="project" value="UniProtKB-UniRule"/>
</dbReference>
<dbReference type="AlphaFoldDB" id="A0A6L6Q8D4"/>
<protein>
    <recommendedName>
        <fullName evidence="15">RecBCD enzyme subunit RecB</fullName>
        <ecNumber evidence="15">3.1.11.5</ecNumber>
        <ecNumber evidence="15">5.6.2.4</ecNumber>
    </recommendedName>
    <alternativeName>
        <fullName evidence="15">DNA 3'-5' helicase subunit RecB</fullName>
    </alternativeName>
    <alternativeName>
        <fullName evidence="15">Exonuclease V subunit RecB</fullName>
        <shortName evidence="15">ExoV subunit RecB</shortName>
    </alternativeName>
    <alternativeName>
        <fullName evidence="15">Helicase/nuclease RecBCD subunit RecB</fullName>
    </alternativeName>
</protein>
<dbReference type="Gene3D" id="3.90.320.10">
    <property type="match status" value="1"/>
</dbReference>
<dbReference type="PANTHER" id="PTHR11070:SF23">
    <property type="entry name" value="RECBCD ENZYME SUBUNIT RECB"/>
    <property type="match status" value="1"/>
</dbReference>
<dbReference type="SUPFAM" id="SSF52980">
    <property type="entry name" value="Restriction endonuclease-like"/>
    <property type="match status" value="1"/>
</dbReference>
<comment type="cofactor">
    <cofactor evidence="15">
        <name>Mg(2+)</name>
        <dbReference type="ChEBI" id="CHEBI:18420"/>
    </cofactor>
    <text evidence="15">Binds 1 Mg(2+) ion per subunit.</text>
</comment>
<evidence type="ECO:0000313" key="19">
    <source>
        <dbReference type="EMBL" id="MTW06047.1"/>
    </source>
</evidence>
<keyword evidence="11 15" id="KW-0234">DNA repair</keyword>
<evidence type="ECO:0000259" key="17">
    <source>
        <dbReference type="PROSITE" id="PS51198"/>
    </source>
</evidence>
<keyword evidence="7 15" id="KW-0269">Exonuclease</keyword>
<dbReference type="Pfam" id="PF12705">
    <property type="entry name" value="PDDEXK_1"/>
    <property type="match status" value="1"/>
</dbReference>
<accession>A0A6L6Q8D4</accession>
<dbReference type="InterPro" id="IPR014016">
    <property type="entry name" value="UvrD-like_ATP-bd"/>
</dbReference>
<keyword evidence="3 15" id="KW-0547">Nucleotide-binding</keyword>
<dbReference type="Gene3D" id="1.10.3170.10">
    <property type="entry name" value="Recbcd, chain B, domain 2"/>
    <property type="match status" value="1"/>
</dbReference>
<feature type="domain" description="UvrD-like helicase C-terminal" evidence="18">
    <location>
        <begin position="499"/>
        <end position="776"/>
    </location>
</feature>
<dbReference type="InterPro" id="IPR011604">
    <property type="entry name" value="PDDEXK-like_dom_sf"/>
</dbReference>
<comment type="subunit">
    <text evidence="15">Heterotrimer of RecB, RecC and RecD. All subunits contribute to DNA-binding. Interacts with RecA.</text>
</comment>
<dbReference type="GO" id="GO:0008854">
    <property type="term" value="F:exodeoxyribonuclease V activity"/>
    <property type="evidence" value="ECO:0007669"/>
    <property type="project" value="UniProtKB-EC"/>
</dbReference>
<dbReference type="InterPro" id="IPR004586">
    <property type="entry name" value="RecB"/>
</dbReference>
<dbReference type="PROSITE" id="PS51198">
    <property type="entry name" value="UVRD_HELICASE_ATP_BIND"/>
    <property type="match status" value="1"/>
</dbReference>
<evidence type="ECO:0000256" key="12">
    <source>
        <dbReference type="ARBA" id="ARBA00023235"/>
    </source>
</evidence>
<evidence type="ECO:0000256" key="15">
    <source>
        <dbReference type="HAMAP-Rule" id="MF_01485"/>
    </source>
</evidence>
<comment type="domain">
    <text evidence="15">The C-terminal domain has nuclease activity and interacts with RecD. It interacts with RecA, facilitating its loading onto ssDNA.</text>
</comment>
<evidence type="ECO:0000256" key="14">
    <source>
        <dbReference type="ARBA" id="ARBA00048988"/>
    </source>
</evidence>
<comment type="catalytic activity">
    <reaction evidence="14 15">
        <text>ATP + H2O = ADP + phosphate + H(+)</text>
        <dbReference type="Rhea" id="RHEA:13065"/>
        <dbReference type="ChEBI" id="CHEBI:15377"/>
        <dbReference type="ChEBI" id="CHEBI:15378"/>
        <dbReference type="ChEBI" id="CHEBI:30616"/>
        <dbReference type="ChEBI" id="CHEBI:43474"/>
        <dbReference type="ChEBI" id="CHEBI:456216"/>
        <dbReference type="EC" id="5.6.2.4"/>
    </reaction>
</comment>
<dbReference type="Gene3D" id="3.40.50.300">
    <property type="entry name" value="P-loop containing nucleotide triphosphate hydrolases"/>
    <property type="match status" value="2"/>
</dbReference>
<dbReference type="Gene3D" id="1.10.486.10">
    <property type="entry name" value="PCRA, domain 4"/>
    <property type="match status" value="1"/>
</dbReference>
<evidence type="ECO:0000256" key="4">
    <source>
        <dbReference type="ARBA" id="ARBA00022763"/>
    </source>
</evidence>
<dbReference type="PANTHER" id="PTHR11070">
    <property type="entry name" value="UVRD / RECB / PCRA DNA HELICASE FAMILY MEMBER"/>
    <property type="match status" value="1"/>
</dbReference>
<evidence type="ECO:0000313" key="20">
    <source>
        <dbReference type="Proteomes" id="UP000484015"/>
    </source>
</evidence>
<evidence type="ECO:0000256" key="11">
    <source>
        <dbReference type="ARBA" id="ARBA00023204"/>
    </source>
</evidence>
<dbReference type="Pfam" id="PF00580">
    <property type="entry name" value="UvrD-helicase"/>
    <property type="match status" value="1"/>
</dbReference>
<comment type="domain">
    <text evidence="15">The N-terminal DNA-binding domain is a ssDNA-dependent ATPase and has ATP-dependent 3'-5' helicase function. This domain interacts with RecC.</text>
</comment>
<keyword evidence="12 15" id="KW-0413">Isomerase</keyword>
<dbReference type="GO" id="GO:0043138">
    <property type="term" value="F:3'-5' DNA helicase activity"/>
    <property type="evidence" value="ECO:0007669"/>
    <property type="project" value="UniProtKB-UniRule"/>
</dbReference>
<keyword evidence="10 15" id="KW-0238">DNA-binding</keyword>
<dbReference type="HAMAP" id="MF_01485">
    <property type="entry name" value="RecB"/>
    <property type="match status" value="1"/>
</dbReference>
<dbReference type="EC" id="3.1.11.5" evidence="15"/>
<feature type="binding site" evidence="15">
    <location>
        <position position="1154"/>
    </location>
    <ligand>
        <name>Mg(2+)</name>
        <dbReference type="ChEBI" id="CHEBI:18420"/>
    </ligand>
</feature>
<comment type="function">
    <text evidence="15">A helicase/nuclease that prepares dsDNA breaks (DSB) for recombinational DNA repair. Binds to DSBs and unwinds DNA via a highly rapid and processive ATP-dependent bidirectional helicase activity. Unwinds dsDNA until it encounters a Chi (crossover hotspot instigator) sequence from the 3' direction. Cuts ssDNA a few nucleotides 3' to the Chi site. The properties and activities of the enzyme are changed at Chi. The Chi-altered holoenzyme produces a long 3'-ssDNA overhang and facilitates RecA-binding to the ssDNA for homologous DNA recombination and repair. Holoenzyme degrades any linearized DNA that is unable to undergo homologous recombination. In the holoenzyme this subunit contributes ATPase, 3'-5' helicase, exonuclease activity and loads RecA onto ssDNA.</text>
</comment>
<dbReference type="InterPro" id="IPR000212">
    <property type="entry name" value="DNA_helicase_UvrD/REP"/>
</dbReference>
<evidence type="ECO:0000256" key="5">
    <source>
        <dbReference type="ARBA" id="ARBA00022801"/>
    </source>
</evidence>
<keyword evidence="8 15" id="KW-0067">ATP-binding</keyword>
<dbReference type="InterPro" id="IPR038726">
    <property type="entry name" value="PDDEXK_AddAB-type"/>
</dbReference>
<keyword evidence="9 15" id="KW-0460">Magnesium</keyword>
<dbReference type="GO" id="GO:0009338">
    <property type="term" value="C:exodeoxyribonuclease V complex"/>
    <property type="evidence" value="ECO:0007669"/>
    <property type="project" value="TreeGrafter"/>
</dbReference>
<evidence type="ECO:0000256" key="3">
    <source>
        <dbReference type="ARBA" id="ARBA00022741"/>
    </source>
</evidence>
<organism evidence="19 20">
    <name type="scientific">Pseudoduganella ginsengisoli</name>
    <dbReference type="NCBI Taxonomy" id="1462440"/>
    <lineage>
        <taxon>Bacteria</taxon>
        <taxon>Pseudomonadati</taxon>
        <taxon>Pseudomonadota</taxon>
        <taxon>Betaproteobacteria</taxon>
        <taxon>Burkholderiales</taxon>
        <taxon>Oxalobacteraceae</taxon>
        <taxon>Telluria group</taxon>
        <taxon>Pseudoduganella</taxon>
    </lineage>
</organism>
<dbReference type="GO" id="GO:0000287">
    <property type="term" value="F:magnesium ion binding"/>
    <property type="evidence" value="ECO:0007669"/>
    <property type="project" value="UniProtKB-UniRule"/>
</dbReference>
<comment type="catalytic activity">
    <reaction evidence="13 15">
        <text>Couples ATP hydrolysis with the unwinding of duplex DNA by translocating in the 3'-5' direction.</text>
        <dbReference type="EC" id="5.6.2.4"/>
    </reaction>
</comment>
<keyword evidence="1 15" id="KW-0540">Nuclease</keyword>
<evidence type="ECO:0000256" key="13">
    <source>
        <dbReference type="ARBA" id="ARBA00034617"/>
    </source>
</evidence>
<dbReference type="SUPFAM" id="SSF52540">
    <property type="entry name" value="P-loop containing nucleoside triphosphate hydrolases"/>
    <property type="match status" value="1"/>
</dbReference>
<dbReference type="GO" id="GO:0000724">
    <property type="term" value="P:double-strand break repair via homologous recombination"/>
    <property type="evidence" value="ECO:0007669"/>
    <property type="project" value="UniProtKB-UniRule"/>
</dbReference>
<gene>
    <name evidence="15 19" type="primary">recB</name>
    <name evidence="19" type="ORF">GM668_28615</name>
</gene>
<dbReference type="GO" id="GO:0005829">
    <property type="term" value="C:cytosol"/>
    <property type="evidence" value="ECO:0007669"/>
    <property type="project" value="TreeGrafter"/>
</dbReference>
<comment type="catalytic activity">
    <reaction evidence="15">
        <text>Exonucleolytic cleavage (in the presence of ATP) in either 5'- to 3'- or 3'- to 5'-direction to yield 5'-phosphooligonucleotides.</text>
        <dbReference type="EC" id="3.1.11.5"/>
    </reaction>
</comment>
<dbReference type="InterPro" id="IPR027417">
    <property type="entry name" value="P-loop_NTPase"/>
</dbReference>
<reference evidence="19 20" key="1">
    <citation type="submission" date="2019-11" db="EMBL/GenBank/DDBJ databases">
        <title>Type strains purchased from KCTC, JCM and DSMZ.</title>
        <authorList>
            <person name="Lu H."/>
        </authorList>
    </citation>
    <scope>NUCLEOTIDE SEQUENCE [LARGE SCALE GENOMIC DNA]</scope>
    <source>
        <strain evidence="19 20">KCTC 42409</strain>
    </source>
</reference>
<evidence type="ECO:0000256" key="16">
    <source>
        <dbReference type="PROSITE-ProRule" id="PRU00560"/>
    </source>
</evidence>
<evidence type="ECO:0000256" key="6">
    <source>
        <dbReference type="ARBA" id="ARBA00022806"/>
    </source>
</evidence>
<evidence type="ECO:0000256" key="2">
    <source>
        <dbReference type="ARBA" id="ARBA00022723"/>
    </source>
</evidence>
<evidence type="ECO:0000256" key="9">
    <source>
        <dbReference type="ARBA" id="ARBA00022842"/>
    </source>
</evidence>
<evidence type="ECO:0000256" key="10">
    <source>
        <dbReference type="ARBA" id="ARBA00023125"/>
    </source>
</evidence>
<dbReference type="Pfam" id="PF13361">
    <property type="entry name" value="UvrD_C"/>
    <property type="match status" value="1"/>
</dbReference>
<feature type="binding site" evidence="15">
    <location>
        <position position="1028"/>
    </location>
    <ligand>
        <name>Mg(2+)</name>
        <dbReference type="ChEBI" id="CHEBI:18420"/>
    </ligand>
</feature>
<feature type="active site" description="For nuclease activity" evidence="15">
    <location>
        <position position="1154"/>
    </location>
</feature>
<proteinExistence type="inferred from homology"/>